<evidence type="ECO:0000256" key="5">
    <source>
        <dbReference type="ARBA" id="ARBA00023136"/>
    </source>
</evidence>
<keyword evidence="3" id="KW-0732">Signal</keyword>
<evidence type="ECO:0000256" key="2">
    <source>
        <dbReference type="ARBA" id="ARBA00022614"/>
    </source>
</evidence>
<evidence type="ECO:0000256" key="4">
    <source>
        <dbReference type="ARBA" id="ARBA00022737"/>
    </source>
</evidence>
<evidence type="ECO:0000256" key="6">
    <source>
        <dbReference type="ARBA" id="ARBA00023180"/>
    </source>
</evidence>
<gene>
    <name evidence="7" type="ORF">KIW84_062686</name>
</gene>
<sequence>MKLKLYLHYNSLYGGIPREIANLTELSDLFLNVNHLSGEIPSEFGKMESLQVLQLCYNQLIGSIPTQLGDLKKLSVLALQSNKLAGAIPASLGDLGMLMRLDLSSNNLFGSIPTRLVDAPFLQVRDVHNNTLSGNVPPALKRLDDKFVYEYNLGLCGDGFSSLKACNASDHSNQNRPEPHGAGVGVTPKEIPETAILSLSLLPWENSDYSVGVYRCKRVLEFKPTPLENRDCFKTLYSVKHTLLVKFNSDTIDETNILEETLTPHVDSFDGTANAVIAYNNRPATEAVPYFEQLGPAVSQMMPIVEANPILSLARSAQGDAWKMMLDTVGLLVKHQLQHRVFEFSVTRATLIYLLLDMIKPETEVSDCSDKTRSQIKNCMARQYRLSMISAQEQFDQAVSESLQSRSSKCEVPKGRAIQVEDNQGAGIPWQRFWFGQKQHTRFIWSGGINFRKKESSSQERNEMIPDVVKVWHPDEEDRDSKDGKLLEEEIKTERVGIDTCSADPRWSEPELSLGDQELSLTSYSDSDYEGTEDSLHVYNERNHSPLRSHLVNSNTSLKESLSLYDKTSKNISVNRKPVDISYY</sequence>
<comment type="caution">
    <text evidence="7">The sequence shown here is derived from an EMBL/GenBank/DDBJ whole genome shotgun (WGS) entry which is preliminary data.</text>
</comment>
<name>A0A9D4W7Q1_PEA</name>
<dbReference type="Pfam" id="PF13855">
    <property type="entry name" value="LRR_8"/>
    <property type="match status" value="1"/>
</dbReference>
<comment type="subcellular location">
    <subcellularLocation>
        <location evidence="1">Membrane</location>
    </subcellularLocation>
</comment>
<organism evidence="7 8">
    <name type="scientific">Pisum sativum</name>
    <name type="common">Garden pea</name>
    <name type="synonym">Lathyrus oleraceus</name>
    <dbReference type="NCBI Taxonomy" id="3888"/>
    <lineage>
        <taxon>Eukaryota</taxon>
        <taxon>Viridiplantae</taxon>
        <taxon>Streptophyta</taxon>
        <taxon>Embryophyta</taxon>
        <taxon>Tracheophyta</taxon>
        <taxon>Spermatophyta</taxon>
        <taxon>Magnoliopsida</taxon>
        <taxon>eudicotyledons</taxon>
        <taxon>Gunneridae</taxon>
        <taxon>Pentapetalae</taxon>
        <taxon>rosids</taxon>
        <taxon>fabids</taxon>
        <taxon>Fabales</taxon>
        <taxon>Fabaceae</taxon>
        <taxon>Papilionoideae</taxon>
        <taxon>50 kb inversion clade</taxon>
        <taxon>NPAAA clade</taxon>
        <taxon>Hologalegina</taxon>
        <taxon>IRL clade</taxon>
        <taxon>Fabeae</taxon>
        <taxon>Lathyrus</taxon>
    </lineage>
</organism>
<evidence type="ECO:0000313" key="7">
    <source>
        <dbReference type="EMBL" id="KAI5396572.1"/>
    </source>
</evidence>
<reference evidence="7 8" key="1">
    <citation type="journal article" date="2022" name="Nat. Genet.">
        <title>Improved pea reference genome and pan-genome highlight genomic features and evolutionary characteristics.</title>
        <authorList>
            <person name="Yang T."/>
            <person name="Liu R."/>
            <person name="Luo Y."/>
            <person name="Hu S."/>
            <person name="Wang D."/>
            <person name="Wang C."/>
            <person name="Pandey M.K."/>
            <person name="Ge S."/>
            <person name="Xu Q."/>
            <person name="Li N."/>
            <person name="Li G."/>
            <person name="Huang Y."/>
            <person name="Saxena R.K."/>
            <person name="Ji Y."/>
            <person name="Li M."/>
            <person name="Yan X."/>
            <person name="He Y."/>
            <person name="Liu Y."/>
            <person name="Wang X."/>
            <person name="Xiang C."/>
            <person name="Varshney R.K."/>
            <person name="Ding H."/>
            <person name="Gao S."/>
            <person name="Zong X."/>
        </authorList>
    </citation>
    <scope>NUCLEOTIDE SEQUENCE [LARGE SCALE GENOMIC DNA]</scope>
    <source>
        <strain evidence="7 8">cv. Zhongwan 6</strain>
    </source>
</reference>
<dbReference type="FunFam" id="3.80.10.10:FF:000041">
    <property type="entry name" value="LRR receptor-like serine/threonine-protein kinase ERECTA"/>
    <property type="match status" value="1"/>
</dbReference>
<dbReference type="InterPro" id="IPR001611">
    <property type="entry name" value="Leu-rich_rpt"/>
</dbReference>
<dbReference type="Gramene" id="Psat06G0268600-T1">
    <property type="protein sequence ID" value="KAI5396572.1"/>
    <property type="gene ID" value="KIW84_062686"/>
</dbReference>
<evidence type="ECO:0000256" key="3">
    <source>
        <dbReference type="ARBA" id="ARBA00022729"/>
    </source>
</evidence>
<keyword evidence="2" id="KW-0433">Leucine-rich repeat</keyword>
<dbReference type="AlphaFoldDB" id="A0A9D4W7Q1"/>
<keyword evidence="6" id="KW-0325">Glycoprotein</keyword>
<keyword evidence="5" id="KW-0472">Membrane</keyword>
<dbReference type="GO" id="GO:0016020">
    <property type="term" value="C:membrane"/>
    <property type="evidence" value="ECO:0007669"/>
    <property type="project" value="UniProtKB-SubCell"/>
</dbReference>
<evidence type="ECO:0000256" key="1">
    <source>
        <dbReference type="ARBA" id="ARBA00004370"/>
    </source>
</evidence>
<dbReference type="PANTHER" id="PTHR48009">
    <property type="entry name" value="LEUCINE-RICH REPEAT (LRR) FAMILY PROTEIN"/>
    <property type="match status" value="1"/>
</dbReference>
<evidence type="ECO:0000313" key="8">
    <source>
        <dbReference type="Proteomes" id="UP001058974"/>
    </source>
</evidence>
<dbReference type="InterPro" id="IPR053213">
    <property type="entry name" value="RLP29"/>
</dbReference>
<dbReference type="PANTHER" id="PTHR48009:SF16">
    <property type="entry name" value="LEUCINE-RICH REPEAT-CONTAINING N-TERMINAL PLANT-TYPE DOMAIN-CONTAINING PROTEIN"/>
    <property type="match status" value="1"/>
</dbReference>
<dbReference type="InterPro" id="IPR032675">
    <property type="entry name" value="LRR_dom_sf"/>
</dbReference>
<dbReference type="SUPFAM" id="SSF52058">
    <property type="entry name" value="L domain-like"/>
    <property type="match status" value="1"/>
</dbReference>
<accession>A0A9D4W7Q1</accession>
<proteinExistence type="predicted"/>
<protein>
    <submittedName>
        <fullName evidence="7">Uncharacterized protein</fullName>
    </submittedName>
</protein>
<keyword evidence="4" id="KW-0677">Repeat</keyword>
<dbReference type="Proteomes" id="UP001058974">
    <property type="component" value="Chromosome 6"/>
</dbReference>
<dbReference type="EMBL" id="JAMSHJ010000006">
    <property type="protein sequence ID" value="KAI5396572.1"/>
    <property type="molecule type" value="Genomic_DNA"/>
</dbReference>
<dbReference type="Gene3D" id="3.80.10.10">
    <property type="entry name" value="Ribonuclease Inhibitor"/>
    <property type="match status" value="1"/>
</dbReference>
<keyword evidence="8" id="KW-1185">Reference proteome</keyword>